<proteinExistence type="predicted"/>
<reference evidence="1" key="1">
    <citation type="submission" date="2023-04" db="EMBL/GenBank/DDBJ databases">
        <title>A chromosome-level genome assembly of the parasitoid wasp Eretmocerus hayati.</title>
        <authorList>
            <person name="Zhong Y."/>
            <person name="Liu S."/>
            <person name="Liu Y."/>
        </authorList>
    </citation>
    <scope>NUCLEOTIDE SEQUENCE</scope>
    <source>
        <strain evidence="1">ZJU_SS_LIU_2023</strain>
    </source>
</reference>
<protein>
    <submittedName>
        <fullName evidence="1">Uncharacterized protein</fullName>
    </submittedName>
</protein>
<gene>
    <name evidence="1" type="ORF">QAD02_000823</name>
</gene>
<sequence>MSFKSRELRVILCPVHVEAGRDASKIVPSCRNGIRDGLVLSMHKVWVMCVFLFDLLCGAESLISLAQKIMKFESIGYNPITLDRPYSPSPPLGAPVNLAPNVQGLGRPCFAPAFQDARHQRRPRQMESRGRPLLAVRAGEEAKRRLGGTLQ</sequence>
<evidence type="ECO:0000313" key="1">
    <source>
        <dbReference type="EMBL" id="KAJ8669564.1"/>
    </source>
</evidence>
<evidence type="ECO:0000313" key="2">
    <source>
        <dbReference type="Proteomes" id="UP001239111"/>
    </source>
</evidence>
<keyword evidence="2" id="KW-1185">Reference proteome</keyword>
<name>A0ACC2NEA3_9HYME</name>
<dbReference type="Proteomes" id="UP001239111">
    <property type="component" value="Chromosome 3"/>
</dbReference>
<organism evidence="1 2">
    <name type="scientific">Eretmocerus hayati</name>
    <dbReference type="NCBI Taxonomy" id="131215"/>
    <lineage>
        <taxon>Eukaryota</taxon>
        <taxon>Metazoa</taxon>
        <taxon>Ecdysozoa</taxon>
        <taxon>Arthropoda</taxon>
        <taxon>Hexapoda</taxon>
        <taxon>Insecta</taxon>
        <taxon>Pterygota</taxon>
        <taxon>Neoptera</taxon>
        <taxon>Endopterygota</taxon>
        <taxon>Hymenoptera</taxon>
        <taxon>Apocrita</taxon>
        <taxon>Proctotrupomorpha</taxon>
        <taxon>Chalcidoidea</taxon>
        <taxon>Aphelinidae</taxon>
        <taxon>Aphelininae</taxon>
        <taxon>Eretmocerus</taxon>
    </lineage>
</organism>
<accession>A0ACC2NEA3</accession>
<dbReference type="EMBL" id="CM056743">
    <property type="protein sequence ID" value="KAJ8669564.1"/>
    <property type="molecule type" value="Genomic_DNA"/>
</dbReference>
<comment type="caution">
    <text evidence="1">The sequence shown here is derived from an EMBL/GenBank/DDBJ whole genome shotgun (WGS) entry which is preliminary data.</text>
</comment>